<protein>
    <submittedName>
        <fullName evidence="1">Uncharacterized protein</fullName>
    </submittedName>
</protein>
<dbReference type="EMBL" id="LAZR01023334">
    <property type="protein sequence ID" value="KKL78858.1"/>
    <property type="molecule type" value="Genomic_DNA"/>
</dbReference>
<reference evidence="1" key="1">
    <citation type="journal article" date="2015" name="Nature">
        <title>Complex archaea that bridge the gap between prokaryotes and eukaryotes.</title>
        <authorList>
            <person name="Spang A."/>
            <person name="Saw J.H."/>
            <person name="Jorgensen S.L."/>
            <person name="Zaremba-Niedzwiedzka K."/>
            <person name="Martijn J."/>
            <person name="Lind A.E."/>
            <person name="van Eijk R."/>
            <person name="Schleper C."/>
            <person name="Guy L."/>
            <person name="Ettema T.J."/>
        </authorList>
    </citation>
    <scope>NUCLEOTIDE SEQUENCE</scope>
</reference>
<accession>A0A0F9EXP6</accession>
<organism evidence="1">
    <name type="scientific">marine sediment metagenome</name>
    <dbReference type="NCBI Taxonomy" id="412755"/>
    <lineage>
        <taxon>unclassified sequences</taxon>
        <taxon>metagenomes</taxon>
        <taxon>ecological metagenomes</taxon>
    </lineage>
</organism>
<dbReference type="AlphaFoldDB" id="A0A0F9EXP6"/>
<sequence>MDDGGPAFPQQMLETDRGIISVDAWGAGGMSLREHIIIEVLKSLITTDYLATGDSHNPAANAHRGRLVAHATAFADLMISQWSDEAEKPLNAAPA</sequence>
<evidence type="ECO:0000313" key="1">
    <source>
        <dbReference type="EMBL" id="KKL78858.1"/>
    </source>
</evidence>
<gene>
    <name evidence="1" type="ORF">LCGC14_2020690</name>
</gene>
<name>A0A0F9EXP6_9ZZZZ</name>
<comment type="caution">
    <text evidence="1">The sequence shown here is derived from an EMBL/GenBank/DDBJ whole genome shotgun (WGS) entry which is preliminary data.</text>
</comment>
<proteinExistence type="predicted"/>